<dbReference type="GeneID" id="6994785"/>
<protein>
    <recommendedName>
        <fullName evidence="5">Transmembrane protein</fullName>
    </recommendedName>
</protein>
<dbReference type="EMBL" id="DS989727">
    <property type="protein sequence ID" value="EEA05703.1"/>
    <property type="molecule type" value="Genomic_DNA"/>
</dbReference>
<evidence type="ECO:0008006" key="5">
    <source>
        <dbReference type="Google" id="ProtNLM"/>
    </source>
</evidence>
<feature type="signal peptide" evidence="2">
    <location>
        <begin position="1"/>
        <end position="17"/>
    </location>
</feature>
<evidence type="ECO:0000313" key="3">
    <source>
        <dbReference type="EMBL" id="EEA05703.1"/>
    </source>
</evidence>
<keyword evidence="1" id="KW-1133">Transmembrane helix</keyword>
<feature type="chain" id="PRO_5002839941" description="Transmembrane protein" evidence="2">
    <location>
        <begin position="18"/>
        <end position="880"/>
    </location>
</feature>
<evidence type="ECO:0000256" key="1">
    <source>
        <dbReference type="SAM" id="Phobius"/>
    </source>
</evidence>
<reference evidence="3" key="1">
    <citation type="submission" date="2008-06" db="EMBL/GenBank/DDBJ databases">
        <authorList>
            <person name="Lorenzi H."/>
            <person name="Inman J."/>
            <person name="Miller J."/>
            <person name="Schobel S."/>
            <person name="Amedeo P."/>
            <person name="Caler E.V."/>
            <person name="da Silva J."/>
        </authorList>
    </citation>
    <scope>NUCLEOTIDE SEQUENCE [LARGE SCALE GENOMIC DNA]</scope>
    <source>
        <strain evidence="3">RN66</strain>
    </source>
</reference>
<keyword evidence="2" id="KW-0732">Signal</keyword>
<feature type="transmembrane region" description="Helical" evidence="1">
    <location>
        <begin position="822"/>
        <end position="843"/>
    </location>
</feature>
<organism evidence="3 4">
    <name type="scientific">Cryptosporidium muris (strain RN66)</name>
    <dbReference type="NCBI Taxonomy" id="441375"/>
    <lineage>
        <taxon>Eukaryota</taxon>
        <taxon>Sar</taxon>
        <taxon>Alveolata</taxon>
        <taxon>Apicomplexa</taxon>
        <taxon>Conoidasida</taxon>
        <taxon>Coccidia</taxon>
        <taxon>Eucoccidiorida</taxon>
        <taxon>Eimeriorina</taxon>
        <taxon>Cryptosporidiidae</taxon>
        <taxon>Cryptosporidium</taxon>
    </lineage>
</organism>
<accession>B6ABF1</accession>
<name>B6ABF1_CRYMR</name>
<dbReference type="VEuPathDB" id="CryptoDB:CMU_027120"/>
<sequence length="880" mass="102090">MILNLLLSTIFTYITVLYNTKHSQFNNSRQKTNINTFLQIKYNQDKSIEVSNDQKNYIEKAIDYEDSIQSEELQEPTMKDFIEEDYNKAIIKRSPKKVKLSHIKPKQLTERPETEKIPTDEFTFMVRPNERMLGIEQFVTPEIEKLNKIYYSISAGSILVEGEGSIKNLKTPNFGHFSLPGFIKDEIFNKEYYLSTVPFIRYTPLFIEVRGSAYNAALHGIYQRDDSLILSNTDQRYPWYADPIRRPVYKRISSNPTLYIFFLTYPLERWCIGDTWPISNPKSSTGKIYAEILGRPYSPAFSRGWYVQPRKYAAHDIVPYIDLDPSSPLRNPLPVKIPPGLESKRVVIFDKDLIVDEARPFTFLPPKSPLLQSLPLVQSPDDVKLFPGCPNMHMSRFSGITKYNTPTCIPPTRGILDIVLNGANGYFNNALYSWEGYFKNRPYFVQRGPLRDESGAILQSSIVEYPGDTLYLWSLVEESKKTTWYLSRQLGNTHSSQVGAIWQRPESSRVTSPVDWPAERGLELEPDGWTFPRPPFKKKYLYNTPKGKYSNEKTFIRVQGLKEKNVKMVISGAPEDINGDYYHLGDYLGFPFFRQRRNKKRNHPGYVLYRGTVISKSKDLWVIGTTLGSIHGIKAYAIDYPKETIESNLKSRSGFTYYGGTRWPHQLPLGTWRTWMPVDNSIKINIYSKELKGRNAENVAKEVPFQWKTFESLFVNLEYIKPDELFKHHVTPVIGNPFNKKPKKLPLGYTEPSIMDLSTTHLNEHSTKRESIEHQPIKNEKYEIQNTQNKQINMTLSSNIENLQKKSVSISSLNNLNYDMKWVWIGISILALLIILIPIYHCIRRYNLKNNKHDYKNPVNQDIILGRPEKLPHPNKQYII</sequence>
<dbReference type="Proteomes" id="UP000001460">
    <property type="component" value="Unassembled WGS sequence"/>
</dbReference>
<gene>
    <name evidence="3" type="ORF">CMU_027120</name>
</gene>
<keyword evidence="1" id="KW-0472">Membrane</keyword>
<dbReference type="OrthoDB" id="343065at2759"/>
<proteinExistence type="predicted"/>
<evidence type="ECO:0000256" key="2">
    <source>
        <dbReference type="SAM" id="SignalP"/>
    </source>
</evidence>
<keyword evidence="4" id="KW-1185">Reference proteome</keyword>
<keyword evidence="1" id="KW-0812">Transmembrane</keyword>
<dbReference type="OMA" id="PLERWCI"/>
<dbReference type="RefSeq" id="XP_002140052.1">
    <property type="nucleotide sequence ID" value="XM_002140016.1"/>
</dbReference>
<evidence type="ECO:0000313" key="4">
    <source>
        <dbReference type="Proteomes" id="UP000001460"/>
    </source>
</evidence>
<dbReference type="AlphaFoldDB" id="B6ABF1"/>